<accession>A0A3A3GAI8</accession>
<keyword evidence="6" id="KW-1133">Transmembrane helix</keyword>
<name>A0A3A3GAI8_9BURK</name>
<sequence length="529" mass="57534">MNRLRKWWVWIVVLLLVILAASGYWMWAKNGAEPQYKTGKIEQGEITASVSASGTLSPVVSVQVGSQVSGQLKEIYVDFNSEVKQGQLIARIDPETFEYKVRQAQADLDAARAQVLTQQAQVAAQQAQAAQVDINLAEAKRDLDQKQQLTDKGFISAAERDKARAVYHAQVEQANAARAQVRVAQAGNGNAQAAVKQREAALAQARIELERTAIKAPVNGVVIKRSVERGQTVAASLQAPELFIIAENLSDMRVDTAIDESEIGRIRTGQKASFTVDAFPGRTFEGRVNLIRKSAQNVSNVVTYMVEVDAPNPRKELLPGMTANVRVVTDTRSDVLKVPNAALRFRPPGAASQRVSATDTAGASRQNNGQTAAQGRGQNNALREQLEKDLQLSEEQKGKLDAIFAGMRDKMAAAREAPQEERQKIMERSRSDMRAQIAAILTPEQRKKYEDLTAEQAGRRGTNTAGRVYVMDERGQPKEVPVRVGLTDGTMTEVMAPDLKAGMAVITGVAQSQVQAGSKPAAAPGPRMF</sequence>
<proteinExistence type="inferred from homology"/>
<evidence type="ECO:0000256" key="5">
    <source>
        <dbReference type="SAM" id="MobiDB-lite"/>
    </source>
</evidence>
<evidence type="ECO:0000256" key="4">
    <source>
        <dbReference type="SAM" id="Coils"/>
    </source>
</evidence>
<feature type="compositionally biased region" description="Polar residues" evidence="5">
    <location>
        <begin position="353"/>
        <end position="379"/>
    </location>
</feature>
<dbReference type="FunFam" id="2.40.30.170:FF:000010">
    <property type="entry name" value="Efflux RND transporter periplasmic adaptor subunit"/>
    <property type="match status" value="1"/>
</dbReference>
<evidence type="ECO:0000256" key="6">
    <source>
        <dbReference type="SAM" id="Phobius"/>
    </source>
</evidence>
<keyword evidence="6" id="KW-0472">Membrane</keyword>
<evidence type="ECO:0000259" key="8">
    <source>
        <dbReference type="Pfam" id="PF25954"/>
    </source>
</evidence>
<evidence type="ECO:0000256" key="1">
    <source>
        <dbReference type="ARBA" id="ARBA00004196"/>
    </source>
</evidence>
<feature type="region of interest" description="Disordered" evidence="5">
    <location>
        <begin position="348"/>
        <end position="379"/>
    </location>
</feature>
<evidence type="ECO:0000313" key="10">
    <source>
        <dbReference type="Proteomes" id="UP000266327"/>
    </source>
</evidence>
<dbReference type="Pfam" id="PF25917">
    <property type="entry name" value="BSH_RND"/>
    <property type="match status" value="1"/>
</dbReference>
<feature type="domain" description="Multidrug resistance protein MdtA-like barrel-sandwich hybrid" evidence="7">
    <location>
        <begin position="62"/>
        <end position="241"/>
    </location>
</feature>
<dbReference type="AlphaFoldDB" id="A0A3A3GAI8"/>
<protein>
    <submittedName>
        <fullName evidence="9">Efflux RND transporter periplasmic adaptor subunit</fullName>
    </submittedName>
</protein>
<dbReference type="Pfam" id="PF25954">
    <property type="entry name" value="Beta-barrel_RND_2"/>
    <property type="match status" value="1"/>
</dbReference>
<dbReference type="InterPro" id="IPR006143">
    <property type="entry name" value="RND_pump_MFP"/>
</dbReference>
<dbReference type="InterPro" id="IPR058625">
    <property type="entry name" value="MdtA-like_BSH"/>
</dbReference>
<dbReference type="EMBL" id="QYUQ01000002">
    <property type="protein sequence ID" value="RJG03779.1"/>
    <property type="molecule type" value="Genomic_DNA"/>
</dbReference>
<feature type="coiled-coil region" evidence="4">
    <location>
        <begin position="101"/>
        <end position="149"/>
    </location>
</feature>
<keyword evidence="10" id="KW-1185">Reference proteome</keyword>
<keyword evidence="3 4" id="KW-0175">Coiled coil</keyword>
<dbReference type="Gene3D" id="2.40.30.170">
    <property type="match status" value="1"/>
</dbReference>
<comment type="caution">
    <text evidence="9">The sequence shown here is derived from an EMBL/GenBank/DDBJ whole genome shotgun (WGS) entry which is preliminary data.</text>
</comment>
<comment type="similarity">
    <text evidence="2">Belongs to the membrane fusion protein (MFP) (TC 8.A.1) family.</text>
</comment>
<comment type="subcellular location">
    <subcellularLocation>
        <location evidence="1">Cell envelope</location>
    </subcellularLocation>
</comment>
<dbReference type="OrthoDB" id="9768185at2"/>
<dbReference type="PANTHER" id="PTHR32347:SF14">
    <property type="entry name" value="EFFLUX SYSTEM COMPONENT YKNX-RELATED"/>
    <property type="match status" value="1"/>
</dbReference>
<dbReference type="GO" id="GO:0030313">
    <property type="term" value="C:cell envelope"/>
    <property type="evidence" value="ECO:0007669"/>
    <property type="project" value="UniProtKB-SubCell"/>
</dbReference>
<feature type="transmembrane region" description="Helical" evidence="6">
    <location>
        <begin position="7"/>
        <end position="27"/>
    </location>
</feature>
<dbReference type="InterPro" id="IPR050465">
    <property type="entry name" value="UPF0194_transport"/>
</dbReference>
<dbReference type="RefSeq" id="WP_119787266.1">
    <property type="nucleotide sequence ID" value="NZ_QYUQ01000002.1"/>
</dbReference>
<evidence type="ECO:0000256" key="3">
    <source>
        <dbReference type="ARBA" id="ARBA00023054"/>
    </source>
</evidence>
<evidence type="ECO:0000256" key="2">
    <source>
        <dbReference type="ARBA" id="ARBA00009477"/>
    </source>
</evidence>
<dbReference type="InterPro" id="IPR058792">
    <property type="entry name" value="Beta-barrel_RND_2"/>
</dbReference>
<dbReference type="GO" id="GO:0016020">
    <property type="term" value="C:membrane"/>
    <property type="evidence" value="ECO:0007669"/>
    <property type="project" value="InterPro"/>
</dbReference>
<dbReference type="GO" id="GO:0022857">
    <property type="term" value="F:transmembrane transporter activity"/>
    <property type="evidence" value="ECO:0007669"/>
    <property type="project" value="InterPro"/>
</dbReference>
<dbReference type="Proteomes" id="UP000266327">
    <property type="component" value="Unassembled WGS sequence"/>
</dbReference>
<dbReference type="NCBIfam" id="TIGR01730">
    <property type="entry name" value="RND_mfp"/>
    <property type="match status" value="1"/>
</dbReference>
<evidence type="ECO:0000259" key="7">
    <source>
        <dbReference type="Pfam" id="PF25917"/>
    </source>
</evidence>
<keyword evidence="6" id="KW-0812">Transmembrane</keyword>
<organism evidence="9 10">
    <name type="scientific">Noviherbaspirillum sedimenti</name>
    <dbReference type="NCBI Taxonomy" id="2320865"/>
    <lineage>
        <taxon>Bacteria</taxon>
        <taxon>Pseudomonadati</taxon>
        <taxon>Pseudomonadota</taxon>
        <taxon>Betaproteobacteria</taxon>
        <taxon>Burkholderiales</taxon>
        <taxon>Oxalobacteraceae</taxon>
        <taxon>Noviherbaspirillum</taxon>
    </lineage>
</organism>
<dbReference type="PANTHER" id="PTHR32347">
    <property type="entry name" value="EFFLUX SYSTEM COMPONENT YKNX-RELATED"/>
    <property type="match status" value="1"/>
</dbReference>
<reference evidence="10" key="1">
    <citation type="submission" date="2018-09" db="EMBL/GenBank/DDBJ databases">
        <authorList>
            <person name="Zhu H."/>
        </authorList>
    </citation>
    <scope>NUCLEOTIDE SEQUENCE [LARGE SCALE GENOMIC DNA]</scope>
    <source>
        <strain evidence="10">K1S02-23</strain>
    </source>
</reference>
<feature type="domain" description="CusB-like beta-barrel" evidence="8">
    <location>
        <begin position="255"/>
        <end position="329"/>
    </location>
</feature>
<dbReference type="Gene3D" id="2.40.50.100">
    <property type="match status" value="2"/>
</dbReference>
<dbReference type="Gene3D" id="2.40.420.20">
    <property type="match status" value="1"/>
</dbReference>
<dbReference type="SUPFAM" id="SSF111369">
    <property type="entry name" value="HlyD-like secretion proteins"/>
    <property type="match status" value="2"/>
</dbReference>
<evidence type="ECO:0000313" key="9">
    <source>
        <dbReference type="EMBL" id="RJG03779.1"/>
    </source>
</evidence>
<gene>
    <name evidence="9" type="ORF">D3878_21105</name>
</gene>